<evidence type="ECO:0000256" key="1">
    <source>
        <dbReference type="SAM" id="MobiDB-lite"/>
    </source>
</evidence>
<keyword evidence="3" id="KW-1185">Reference proteome</keyword>
<sequence length="239" mass="27474">MQKPPRFGGGQSNCTQFQSTPNASKGKAVNIGSLQNRNTPKQKSVSIPRVMKPMFKPPTDINFTLSKAMMFAFIFGEDMELCEPLVFTAYAMKVALTQKYSIHASKLGTCLCHSVYIYVPFIEDDHWYLMVVSIRDSTVYHCEALYNMMTSDAFGESDFHTPFDLDIWPIDIARGVLKMGTSPNKYGEYMYYKQVLNCLWLKEMIVRIITALMMAMDDPFNQQKIKIEQEAAKRWEKFT</sequence>
<organism evidence="2 3">
    <name type="scientific">Crotalaria pallida</name>
    <name type="common">Smooth rattlebox</name>
    <name type="synonym">Crotalaria striata</name>
    <dbReference type="NCBI Taxonomy" id="3830"/>
    <lineage>
        <taxon>Eukaryota</taxon>
        <taxon>Viridiplantae</taxon>
        <taxon>Streptophyta</taxon>
        <taxon>Embryophyta</taxon>
        <taxon>Tracheophyta</taxon>
        <taxon>Spermatophyta</taxon>
        <taxon>Magnoliopsida</taxon>
        <taxon>eudicotyledons</taxon>
        <taxon>Gunneridae</taxon>
        <taxon>Pentapetalae</taxon>
        <taxon>rosids</taxon>
        <taxon>fabids</taxon>
        <taxon>Fabales</taxon>
        <taxon>Fabaceae</taxon>
        <taxon>Papilionoideae</taxon>
        <taxon>50 kb inversion clade</taxon>
        <taxon>genistoids sensu lato</taxon>
        <taxon>core genistoids</taxon>
        <taxon>Crotalarieae</taxon>
        <taxon>Crotalaria</taxon>
    </lineage>
</organism>
<dbReference type="SUPFAM" id="SSF54001">
    <property type="entry name" value="Cysteine proteinases"/>
    <property type="match status" value="1"/>
</dbReference>
<feature type="compositionally biased region" description="Polar residues" evidence="1">
    <location>
        <begin position="12"/>
        <end position="23"/>
    </location>
</feature>
<name>A0AAN9E563_CROPI</name>
<evidence type="ECO:0008006" key="4">
    <source>
        <dbReference type="Google" id="ProtNLM"/>
    </source>
</evidence>
<reference evidence="2 3" key="1">
    <citation type="submission" date="2024-01" db="EMBL/GenBank/DDBJ databases">
        <title>The genomes of 5 underutilized Papilionoideae crops provide insights into root nodulation and disease resistanc.</title>
        <authorList>
            <person name="Yuan L."/>
        </authorList>
    </citation>
    <scope>NUCLEOTIDE SEQUENCE [LARGE SCALE GENOMIC DNA]</scope>
    <source>
        <strain evidence="2">ZHUSHIDOU_FW_LH</strain>
        <tissue evidence="2">Leaf</tissue>
    </source>
</reference>
<comment type="caution">
    <text evidence="2">The sequence shown here is derived from an EMBL/GenBank/DDBJ whole genome shotgun (WGS) entry which is preliminary data.</text>
</comment>
<evidence type="ECO:0000313" key="3">
    <source>
        <dbReference type="Proteomes" id="UP001372338"/>
    </source>
</evidence>
<evidence type="ECO:0000313" key="2">
    <source>
        <dbReference type="EMBL" id="KAK7243427.1"/>
    </source>
</evidence>
<dbReference type="EMBL" id="JAYWIO010000008">
    <property type="protein sequence ID" value="KAK7243427.1"/>
    <property type="molecule type" value="Genomic_DNA"/>
</dbReference>
<dbReference type="InterPro" id="IPR038765">
    <property type="entry name" value="Papain-like_cys_pep_sf"/>
</dbReference>
<proteinExistence type="predicted"/>
<dbReference type="Proteomes" id="UP001372338">
    <property type="component" value="Unassembled WGS sequence"/>
</dbReference>
<protein>
    <recommendedName>
        <fullName evidence="4">Ubiquitin-like protease family profile domain-containing protein</fullName>
    </recommendedName>
</protein>
<feature type="region of interest" description="Disordered" evidence="1">
    <location>
        <begin position="1"/>
        <end position="25"/>
    </location>
</feature>
<accession>A0AAN9E563</accession>
<gene>
    <name evidence="2" type="ORF">RIF29_38223</name>
</gene>
<dbReference type="AlphaFoldDB" id="A0AAN9E563"/>